<dbReference type="InterPro" id="IPR016187">
    <property type="entry name" value="CTDL_fold"/>
</dbReference>
<dbReference type="InterPro" id="IPR001304">
    <property type="entry name" value="C-type_lectin-like"/>
</dbReference>
<evidence type="ECO:0000313" key="3">
    <source>
        <dbReference type="Proteomes" id="UP000276133"/>
    </source>
</evidence>
<dbReference type="PROSITE" id="PS50041">
    <property type="entry name" value="C_TYPE_LECTIN_2"/>
    <property type="match status" value="1"/>
</dbReference>
<evidence type="ECO:0000259" key="1">
    <source>
        <dbReference type="PROSITE" id="PS50041"/>
    </source>
</evidence>
<dbReference type="SUPFAM" id="SSF56436">
    <property type="entry name" value="C-type lectin-like"/>
    <property type="match status" value="1"/>
</dbReference>
<keyword evidence="3" id="KW-1185">Reference proteome</keyword>
<dbReference type="AlphaFoldDB" id="A0A3M7T288"/>
<dbReference type="Pfam" id="PF00059">
    <property type="entry name" value="Lectin_C"/>
    <property type="match status" value="1"/>
</dbReference>
<dbReference type="EMBL" id="REGN01000410">
    <property type="protein sequence ID" value="RNA42144.1"/>
    <property type="molecule type" value="Genomic_DNA"/>
</dbReference>
<sequence length="267" mass="32142">MPNSFYYNGSCIFISKSNQKLSWLKAERFCRRLPLQSKFLIFENDHKFETVRKELIKLRLEEDPFDPLKFSIGFRYINEHWRWINDQLLNTTDLKLGKYWNDWNGSEGLCGSIFLYRSNRIEMRSTDCLTSSYRFMCEYIKFSISDNGIFLINIFSLCKFRKKTFFTNFFLFIFKLKICLPKCMFNYLKTCGGVYDQQILFKNIEHLFQKIKLGFNLKKYILQKSNSIFDFRSLKCFFKSSTHVTKKIYVDHMVDVCISINDVCKFR</sequence>
<accession>A0A3M7T288</accession>
<proteinExistence type="predicted"/>
<feature type="domain" description="C-type lectin" evidence="1">
    <location>
        <begin position="7"/>
        <end position="138"/>
    </location>
</feature>
<evidence type="ECO:0000313" key="2">
    <source>
        <dbReference type="EMBL" id="RNA42144.1"/>
    </source>
</evidence>
<dbReference type="InterPro" id="IPR016186">
    <property type="entry name" value="C-type_lectin-like/link_sf"/>
</dbReference>
<comment type="caution">
    <text evidence="2">The sequence shown here is derived from an EMBL/GenBank/DDBJ whole genome shotgun (WGS) entry which is preliminary data.</text>
</comment>
<dbReference type="Proteomes" id="UP000276133">
    <property type="component" value="Unassembled WGS sequence"/>
</dbReference>
<dbReference type="Gene3D" id="3.10.100.10">
    <property type="entry name" value="Mannose-Binding Protein A, subunit A"/>
    <property type="match status" value="1"/>
</dbReference>
<dbReference type="SMART" id="SM00034">
    <property type="entry name" value="CLECT"/>
    <property type="match status" value="1"/>
</dbReference>
<organism evidence="2 3">
    <name type="scientific">Brachionus plicatilis</name>
    <name type="common">Marine rotifer</name>
    <name type="synonym">Brachionus muelleri</name>
    <dbReference type="NCBI Taxonomy" id="10195"/>
    <lineage>
        <taxon>Eukaryota</taxon>
        <taxon>Metazoa</taxon>
        <taxon>Spiralia</taxon>
        <taxon>Gnathifera</taxon>
        <taxon>Rotifera</taxon>
        <taxon>Eurotatoria</taxon>
        <taxon>Monogononta</taxon>
        <taxon>Pseudotrocha</taxon>
        <taxon>Ploima</taxon>
        <taxon>Brachionidae</taxon>
        <taxon>Brachionus</taxon>
    </lineage>
</organism>
<dbReference type="OrthoDB" id="10431335at2759"/>
<gene>
    <name evidence="2" type="ORF">BpHYR1_032422</name>
</gene>
<protein>
    <recommendedName>
        <fullName evidence="1">C-type lectin domain-containing protein</fullName>
    </recommendedName>
</protein>
<dbReference type="CDD" id="cd00037">
    <property type="entry name" value="CLECT"/>
    <property type="match status" value="1"/>
</dbReference>
<reference evidence="2 3" key="1">
    <citation type="journal article" date="2018" name="Sci. Rep.">
        <title>Genomic signatures of local adaptation to the degree of environmental predictability in rotifers.</title>
        <authorList>
            <person name="Franch-Gras L."/>
            <person name="Hahn C."/>
            <person name="Garcia-Roger E.M."/>
            <person name="Carmona M.J."/>
            <person name="Serra M."/>
            <person name="Gomez A."/>
        </authorList>
    </citation>
    <scope>NUCLEOTIDE SEQUENCE [LARGE SCALE GENOMIC DNA]</scope>
    <source>
        <strain evidence="2">HYR1</strain>
    </source>
</reference>
<name>A0A3M7T288_BRAPC</name>